<dbReference type="EMBL" id="JADPRT010000004">
    <property type="protein sequence ID" value="MBF9068869.1"/>
    <property type="molecule type" value="Genomic_DNA"/>
</dbReference>
<sequence>MRSVSEAGVRSIWELSDKARPVPVIVLVDEVAELYLMASSAEKAEVGRVSTALLRLAQLGAALGVHLVVAGQRVGSDLGTGVTALRAQLGRRVCHRVNDPATADMVLGDFSKDAVIAAQQISHTQQGVTVTYVDGQVMRARSFLVTPDQARKSSGRYAHMTPVLPPLGDPPAPAMPEALGVHLVKADPMVDSPPDGMADSGGEAGPIGGVIDR</sequence>
<dbReference type="InterPro" id="IPR002543">
    <property type="entry name" value="FtsK_dom"/>
</dbReference>
<gene>
    <name evidence="4" type="ORF">I2501_12635</name>
</gene>
<evidence type="ECO:0000259" key="3">
    <source>
        <dbReference type="Pfam" id="PF01580"/>
    </source>
</evidence>
<comment type="caution">
    <text evidence="4">The sequence shown here is derived from an EMBL/GenBank/DDBJ whole genome shotgun (WGS) entry which is preliminary data.</text>
</comment>
<dbReference type="GO" id="GO:0003677">
    <property type="term" value="F:DNA binding"/>
    <property type="evidence" value="ECO:0007669"/>
    <property type="project" value="InterPro"/>
</dbReference>
<keyword evidence="1" id="KW-0547">Nucleotide-binding</keyword>
<accession>A0A931FFX6</accession>
<dbReference type="SUPFAM" id="SSF52540">
    <property type="entry name" value="P-loop containing nucleoside triphosphate hydrolases"/>
    <property type="match status" value="1"/>
</dbReference>
<dbReference type="InterPro" id="IPR027417">
    <property type="entry name" value="P-loop_NTPase"/>
</dbReference>
<dbReference type="GO" id="GO:0005524">
    <property type="term" value="F:ATP binding"/>
    <property type="evidence" value="ECO:0007669"/>
    <property type="project" value="UniProtKB-KW"/>
</dbReference>
<evidence type="ECO:0000256" key="2">
    <source>
        <dbReference type="ARBA" id="ARBA00022840"/>
    </source>
</evidence>
<feature type="domain" description="FtsK" evidence="3">
    <location>
        <begin position="19"/>
        <end position="75"/>
    </location>
</feature>
<protein>
    <recommendedName>
        <fullName evidence="3">FtsK domain-containing protein</fullName>
    </recommendedName>
</protein>
<dbReference type="PANTHER" id="PTHR22683">
    <property type="entry name" value="SPORULATION PROTEIN RELATED"/>
    <property type="match status" value="1"/>
</dbReference>
<name>A0A931FFX6_9ACTN</name>
<dbReference type="PANTHER" id="PTHR22683:SF41">
    <property type="entry name" value="DNA TRANSLOCASE FTSK"/>
    <property type="match status" value="1"/>
</dbReference>
<organism evidence="4 5">
    <name type="scientific">Streptacidiphilus fuscans</name>
    <dbReference type="NCBI Taxonomy" id="2789292"/>
    <lineage>
        <taxon>Bacteria</taxon>
        <taxon>Bacillati</taxon>
        <taxon>Actinomycetota</taxon>
        <taxon>Actinomycetes</taxon>
        <taxon>Kitasatosporales</taxon>
        <taxon>Streptomycetaceae</taxon>
        <taxon>Streptacidiphilus</taxon>
    </lineage>
</organism>
<evidence type="ECO:0000313" key="5">
    <source>
        <dbReference type="Proteomes" id="UP000657385"/>
    </source>
</evidence>
<dbReference type="Pfam" id="PF01580">
    <property type="entry name" value="FtsK_SpoIIIE"/>
    <property type="match status" value="1"/>
</dbReference>
<dbReference type="AlphaFoldDB" id="A0A931FFX6"/>
<dbReference type="Proteomes" id="UP000657385">
    <property type="component" value="Unassembled WGS sequence"/>
</dbReference>
<evidence type="ECO:0000256" key="1">
    <source>
        <dbReference type="ARBA" id="ARBA00022741"/>
    </source>
</evidence>
<dbReference type="InterPro" id="IPR050206">
    <property type="entry name" value="FtsK/SpoIIIE/SftA"/>
</dbReference>
<proteinExistence type="predicted"/>
<evidence type="ECO:0000313" key="4">
    <source>
        <dbReference type="EMBL" id="MBF9068869.1"/>
    </source>
</evidence>
<reference evidence="4" key="1">
    <citation type="submission" date="2020-11" db="EMBL/GenBank/DDBJ databases">
        <title>Isolation and identification of active actinomycetes.</title>
        <authorList>
            <person name="Yu B."/>
        </authorList>
    </citation>
    <scope>NUCLEOTIDE SEQUENCE</scope>
    <source>
        <strain evidence="4">NEAU-YB345</strain>
    </source>
</reference>
<keyword evidence="2" id="KW-0067">ATP-binding</keyword>
<dbReference type="Gene3D" id="3.40.50.300">
    <property type="entry name" value="P-loop containing nucleotide triphosphate hydrolases"/>
    <property type="match status" value="1"/>
</dbReference>
<keyword evidence="5" id="KW-1185">Reference proteome</keyword>